<dbReference type="InterPro" id="IPR038765">
    <property type="entry name" value="Papain-like_cys_pep_sf"/>
</dbReference>
<evidence type="ECO:0000256" key="1">
    <source>
        <dbReference type="ARBA" id="ARBA00005234"/>
    </source>
</evidence>
<organism evidence="7 8">
    <name type="scientific">Arabidopsis arenosa</name>
    <name type="common">Sand rock-cress</name>
    <name type="synonym">Cardaminopsis arenosa</name>
    <dbReference type="NCBI Taxonomy" id="38785"/>
    <lineage>
        <taxon>Eukaryota</taxon>
        <taxon>Viridiplantae</taxon>
        <taxon>Streptophyta</taxon>
        <taxon>Embryophyta</taxon>
        <taxon>Tracheophyta</taxon>
        <taxon>Spermatophyta</taxon>
        <taxon>Magnoliopsida</taxon>
        <taxon>eudicotyledons</taxon>
        <taxon>Gunneridae</taxon>
        <taxon>Pentapetalae</taxon>
        <taxon>rosids</taxon>
        <taxon>malvids</taxon>
        <taxon>Brassicales</taxon>
        <taxon>Brassicaceae</taxon>
        <taxon>Camelineae</taxon>
        <taxon>Arabidopsis</taxon>
    </lineage>
</organism>
<dbReference type="Proteomes" id="UP000682877">
    <property type="component" value="Chromosome 8"/>
</dbReference>
<name>A0A8S2B0T2_ARAAE</name>
<keyword evidence="3" id="KW-0378">Hydrolase</keyword>
<evidence type="ECO:0000256" key="3">
    <source>
        <dbReference type="ARBA" id="ARBA00022801"/>
    </source>
</evidence>
<accession>A0A8S2B0T2</accession>
<evidence type="ECO:0000313" key="7">
    <source>
        <dbReference type="EMBL" id="CAE6224220.1"/>
    </source>
</evidence>
<dbReference type="Gene3D" id="3.40.395.10">
    <property type="entry name" value="Adenoviral Proteinase, Chain A"/>
    <property type="match status" value="1"/>
</dbReference>
<evidence type="ECO:0000256" key="2">
    <source>
        <dbReference type="ARBA" id="ARBA00022670"/>
    </source>
</evidence>
<dbReference type="EMBL" id="LR999458">
    <property type="protein sequence ID" value="CAE6224220.1"/>
    <property type="molecule type" value="Genomic_DNA"/>
</dbReference>
<feature type="region of interest" description="Disordered" evidence="4">
    <location>
        <begin position="235"/>
        <end position="346"/>
    </location>
</feature>
<dbReference type="GO" id="GO:0008234">
    <property type="term" value="F:cysteine-type peptidase activity"/>
    <property type="evidence" value="ECO:0007669"/>
    <property type="project" value="InterPro"/>
</dbReference>
<dbReference type="PROSITE" id="PS50600">
    <property type="entry name" value="ULP_PROTEASE"/>
    <property type="match status" value="1"/>
</dbReference>
<evidence type="ECO:0000256" key="4">
    <source>
        <dbReference type="SAM" id="MobiDB-lite"/>
    </source>
</evidence>
<keyword evidence="5" id="KW-0732">Signal</keyword>
<dbReference type="PANTHER" id="PTHR48449">
    <property type="entry name" value="DUF1985 DOMAIN-CONTAINING PROTEIN"/>
    <property type="match status" value="1"/>
</dbReference>
<evidence type="ECO:0000259" key="6">
    <source>
        <dbReference type="PROSITE" id="PS50600"/>
    </source>
</evidence>
<dbReference type="SUPFAM" id="SSF54001">
    <property type="entry name" value="Cysteine proteinases"/>
    <property type="match status" value="1"/>
</dbReference>
<gene>
    <name evidence="7" type="ORF">AARE701A_LOCUS20746</name>
</gene>
<comment type="similarity">
    <text evidence="1">Belongs to the peptidase C48 family.</text>
</comment>
<dbReference type="InterPro" id="IPR003653">
    <property type="entry name" value="Peptidase_C48_C"/>
</dbReference>
<sequence>MPIWRRFRLALIVIVEGILLCKTQPVKPSVEVVEMVKNVDFFLNYPWGRHSFQRILRMVKVGEKIETKADLINKLKQSTMAVHGFPLAIQLFAFRSIPLLLQYLPHSEDDSTFLHKTLTRLPKCKSFHTSNILAVENDPSMVVLYPHPDGPPFGSSESEDDKVGNLERLIFAGGKKELQLVPPLILTLPKCHDRGNLQSPSLSILQRMLTLFWIKKLKGFKASLLADLRGMMRANESPPAVQSPKGKSPSHVSEARSLEPSRVTRSGRAGQYVRVPTAPGHSLSQRDGTRSDTIEPEGSTSATCNAKKNSHPPSSRPTSATAVPHFSSQPPSPCSTAREQPLEPPAVSPVKQRFCFAQKRTPAKAFSLLAEATHTSTDRHCSTVVNELPPSVPPVSDHLKKLSSPSVSLTTAGDSPVEVPPVAAADITQFVLVDPPDEPLDVFSPMDVNAEVMPTRSLPRVIPVLPSPSILPSQRPETRRSKRLRSSAAPEVNPPAPAPKLRLRHTSEDVKLKAACSKLLNTLHKPSPTKVSTLMSQLRRSTKSDYSICGTVFPATLFFDLLKPQQWVSSMHMDLLIAFVWDTYNPFFITRWITILDSMFTSIISNKYMSFKQDNNNKAFVWHPLLISYVKGQVSPRRPEIQWMRDVDTVYLPMNWGTRHWVGLAIDLKKGHIDILDPFEDLTSARKVVSFMSPFAQMLPQLILSVCGSIPALWPDTAFTFTRVPGLAQNKRGGDCGPLSVKFMEFTMFGLQSSLLNITPAQIDNARLRYALDIYETYVNKL</sequence>
<dbReference type="GO" id="GO:0006508">
    <property type="term" value="P:proteolysis"/>
    <property type="evidence" value="ECO:0007669"/>
    <property type="project" value="UniProtKB-KW"/>
</dbReference>
<evidence type="ECO:0000256" key="5">
    <source>
        <dbReference type="SAM" id="SignalP"/>
    </source>
</evidence>
<feature type="region of interest" description="Disordered" evidence="4">
    <location>
        <begin position="467"/>
        <end position="501"/>
    </location>
</feature>
<dbReference type="Pfam" id="PF02902">
    <property type="entry name" value="Peptidase_C48"/>
    <property type="match status" value="1"/>
</dbReference>
<protein>
    <recommendedName>
        <fullName evidence="6">Ubiquitin-like protease family profile domain-containing protein</fullName>
    </recommendedName>
</protein>
<keyword evidence="8" id="KW-1185">Reference proteome</keyword>
<feature type="domain" description="Ubiquitin-like protease family profile" evidence="6">
    <location>
        <begin position="552"/>
        <end position="747"/>
    </location>
</feature>
<feature type="signal peptide" evidence="5">
    <location>
        <begin position="1"/>
        <end position="23"/>
    </location>
</feature>
<dbReference type="InterPro" id="IPR015410">
    <property type="entry name" value="DUF1985"/>
</dbReference>
<evidence type="ECO:0000313" key="8">
    <source>
        <dbReference type="Proteomes" id="UP000682877"/>
    </source>
</evidence>
<dbReference type="Pfam" id="PF09331">
    <property type="entry name" value="DUF1985"/>
    <property type="match status" value="1"/>
</dbReference>
<dbReference type="PANTHER" id="PTHR48449:SF1">
    <property type="entry name" value="DUF1985 DOMAIN-CONTAINING PROTEIN"/>
    <property type="match status" value="1"/>
</dbReference>
<proteinExistence type="inferred from homology"/>
<feature type="compositionally biased region" description="Polar residues" evidence="4">
    <location>
        <begin position="298"/>
        <end position="338"/>
    </location>
</feature>
<feature type="chain" id="PRO_5035757384" description="Ubiquitin-like protease family profile domain-containing protein" evidence="5">
    <location>
        <begin position="24"/>
        <end position="782"/>
    </location>
</feature>
<keyword evidence="2" id="KW-0645">Protease</keyword>
<reference evidence="7" key="1">
    <citation type="submission" date="2021-01" db="EMBL/GenBank/DDBJ databases">
        <authorList>
            <person name="Bezrukov I."/>
        </authorList>
    </citation>
    <scope>NUCLEOTIDE SEQUENCE</scope>
</reference>
<dbReference type="AlphaFoldDB" id="A0A8S2B0T2"/>